<dbReference type="SUPFAM" id="SSF52425">
    <property type="entry name" value="Cryptochrome/photolyase, N-terminal domain"/>
    <property type="match status" value="1"/>
</dbReference>
<feature type="region of interest" description="Disordered" evidence="7">
    <location>
        <begin position="1"/>
        <end position="22"/>
    </location>
</feature>
<dbReference type="GO" id="GO:0005737">
    <property type="term" value="C:cytoplasm"/>
    <property type="evidence" value="ECO:0007669"/>
    <property type="project" value="TreeGrafter"/>
</dbReference>
<feature type="binding site" evidence="5">
    <location>
        <position position="389"/>
    </location>
    <ligand>
        <name>FAD</name>
        <dbReference type="ChEBI" id="CHEBI:57692"/>
    </ligand>
</feature>
<gene>
    <name evidence="9" type="ORF">CC1G_14649</name>
</gene>
<dbReference type="GO" id="GO:0071949">
    <property type="term" value="F:FAD binding"/>
    <property type="evidence" value="ECO:0007669"/>
    <property type="project" value="TreeGrafter"/>
</dbReference>
<comment type="caution">
    <text evidence="9">The sequence shown here is derived from an EMBL/GenBank/DDBJ whole genome shotgun (WGS) entry which is preliminary data.</text>
</comment>
<dbReference type="SUPFAM" id="SSF48173">
    <property type="entry name" value="Cryptochrome/photolyase FAD-binding domain"/>
    <property type="match status" value="1"/>
</dbReference>
<dbReference type="GeneID" id="9379401"/>
<evidence type="ECO:0000256" key="4">
    <source>
        <dbReference type="ARBA" id="ARBA00022991"/>
    </source>
</evidence>
<dbReference type="InterPro" id="IPR014729">
    <property type="entry name" value="Rossmann-like_a/b/a_fold"/>
</dbReference>
<dbReference type="Proteomes" id="UP000001861">
    <property type="component" value="Unassembled WGS sequence"/>
</dbReference>
<accession>D6RMI7</accession>
<dbReference type="InterPro" id="IPR006050">
    <property type="entry name" value="DNA_photolyase_N"/>
</dbReference>
<organism evidence="9 10">
    <name type="scientific">Coprinopsis cinerea (strain Okayama-7 / 130 / ATCC MYA-4618 / FGSC 9003)</name>
    <name type="common">Inky cap fungus</name>
    <name type="synonym">Hormographiella aspergillata</name>
    <dbReference type="NCBI Taxonomy" id="240176"/>
    <lineage>
        <taxon>Eukaryota</taxon>
        <taxon>Fungi</taxon>
        <taxon>Dikarya</taxon>
        <taxon>Basidiomycota</taxon>
        <taxon>Agaricomycotina</taxon>
        <taxon>Agaricomycetes</taxon>
        <taxon>Agaricomycetidae</taxon>
        <taxon>Agaricales</taxon>
        <taxon>Agaricineae</taxon>
        <taxon>Psathyrellaceae</taxon>
        <taxon>Coprinopsis</taxon>
    </lineage>
</organism>
<feature type="region of interest" description="Disordered" evidence="7">
    <location>
        <begin position="594"/>
        <end position="624"/>
    </location>
</feature>
<feature type="site" description="Electron transfer via tryptophanyl radical" evidence="6">
    <location>
        <position position="515"/>
    </location>
</feature>
<feature type="binding site" evidence="5">
    <location>
        <begin position="392"/>
        <end position="399"/>
    </location>
    <ligand>
        <name>FAD</name>
        <dbReference type="ChEBI" id="CHEBI:57692"/>
    </ligand>
</feature>
<dbReference type="OMA" id="YTVFTPY"/>
<feature type="binding site" evidence="5">
    <location>
        <begin position="505"/>
        <end position="507"/>
    </location>
    <ligand>
        <name>FAD</name>
        <dbReference type="ChEBI" id="CHEBI:57692"/>
    </ligand>
</feature>
<evidence type="ECO:0000256" key="2">
    <source>
        <dbReference type="ARBA" id="ARBA00022630"/>
    </source>
</evidence>
<comment type="similarity">
    <text evidence="1">Belongs to the DNA photolyase class-1 family.</text>
</comment>
<evidence type="ECO:0000256" key="7">
    <source>
        <dbReference type="SAM" id="MobiDB-lite"/>
    </source>
</evidence>
<feature type="site" description="Electron transfer via tryptophanyl radical" evidence="6">
    <location>
        <position position="424"/>
    </location>
</feature>
<dbReference type="GO" id="GO:0006139">
    <property type="term" value="P:nucleobase-containing compound metabolic process"/>
    <property type="evidence" value="ECO:0007669"/>
    <property type="project" value="UniProtKB-ARBA"/>
</dbReference>
<keyword evidence="2 5" id="KW-0285">Flavoprotein</keyword>
<dbReference type="Gene3D" id="1.25.40.80">
    <property type="match status" value="1"/>
</dbReference>
<dbReference type="GO" id="GO:0032922">
    <property type="term" value="P:circadian regulation of gene expression"/>
    <property type="evidence" value="ECO:0007669"/>
    <property type="project" value="TreeGrafter"/>
</dbReference>
<dbReference type="InterPro" id="IPR002081">
    <property type="entry name" value="Cryptochrome/DNA_photolyase_1"/>
</dbReference>
<dbReference type="GO" id="GO:0003677">
    <property type="term" value="F:DNA binding"/>
    <property type="evidence" value="ECO:0007669"/>
    <property type="project" value="TreeGrafter"/>
</dbReference>
<feature type="compositionally biased region" description="Low complexity" evidence="7">
    <location>
        <begin position="602"/>
        <end position="624"/>
    </location>
</feature>
<dbReference type="OrthoDB" id="435881at2759"/>
<feature type="binding site" evidence="5">
    <location>
        <position position="336"/>
    </location>
    <ligand>
        <name>FAD</name>
        <dbReference type="ChEBI" id="CHEBI:57692"/>
    </ligand>
</feature>
<evidence type="ECO:0000256" key="3">
    <source>
        <dbReference type="ARBA" id="ARBA00022827"/>
    </source>
</evidence>
<dbReference type="PANTHER" id="PTHR11455">
    <property type="entry name" value="CRYPTOCHROME"/>
    <property type="match status" value="1"/>
</dbReference>
<evidence type="ECO:0000256" key="5">
    <source>
        <dbReference type="PIRSR" id="PIRSR602081-1"/>
    </source>
</evidence>
<name>D6RMI7_COPC7</name>
<dbReference type="AlphaFoldDB" id="D6RMI7"/>
<dbReference type="PROSITE" id="PS00394">
    <property type="entry name" value="DNA_PHOTOLYASES_1_1"/>
    <property type="match status" value="1"/>
</dbReference>
<dbReference type="InterPro" id="IPR036134">
    <property type="entry name" value="Crypto/Photolyase_FAD-like_sf"/>
</dbReference>
<reference evidence="9 10" key="1">
    <citation type="journal article" date="2010" name="Proc. Natl. Acad. Sci. U.S.A.">
        <title>Insights into evolution of multicellular fungi from the assembled chromosomes of the mushroom Coprinopsis cinerea (Coprinus cinereus).</title>
        <authorList>
            <person name="Stajich J.E."/>
            <person name="Wilke S.K."/>
            <person name="Ahren D."/>
            <person name="Au C.H."/>
            <person name="Birren B.W."/>
            <person name="Borodovsky M."/>
            <person name="Burns C."/>
            <person name="Canback B."/>
            <person name="Casselton L.A."/>
            <person name="Cheng C.K."/>
            <person name="Deng J."/>
            <person name="Dietrich F.S."/>
            <person name="Fargo D.C."/>
            <person name="Farman M.L."/>
            <person name="Gathman A.C."/>
            <person name="Goldberg J."/>
            <person name="Guigo R."/>
            <person name="Hoegger P.J."/>
            <person name="Hooker J.B."/>
            <person name="Huggins A."/>
            <person name="James T.Y."/>
            <person name="Kamada T."/>
            <person name="Kilaru S."/>
            <person name="Kodira C."/>
            <person name="Kues U."/>
            <person name="Kupfer D."/>
            <person name="Kwan H.S."/>
            <person name="Lomsadze A."/>
            <person name="Li W."/>
            <person name="Lilly W.W."/>
            <person name="Ma L.J."/>
            <person name="Mackey A.J."/>
            <person name="Manning G."/>
            <person name="Martin F."/>
            <person name="Muraguchi H."/>
            <person name="Natvig D.O."/>
            <person name="Palmerini H."/>
            <person name="Ramesh M.A."/>
            <person name="Rehmeyer C.J."/>
            <person name="Roe B.A."/>
            <person name="Shenoy N."/>
            <person name="Stanke M."/>
            <person name="Ter-Hovhannisyan V."/>
            <person name="Tunlid A."/>
            <person name="Velagapudi R."/>
            <person name="Vision T.J."/>
            <person name="Zeng Q."/>
            <person name="Zolan M.E."/>
            <person name="Pukkila P.J."/>
        </authorList>
    </citation>
    <scope>NUCLEOTIDE SEQUENCE [LARGE SCALE GENOMIC DNA]</scope>
    <source>
        <strain evidence="10">Okayama-7 / 130 / ATCC MYA-4618 / FGSC 9003</strain>
    </source>
</reference>
<dbReference type="GO" id="GO:0003904">
    <property type="term" value="F:deoxyribodipyrimidine photo-lyase activity"/>
    <property type="evidence" value="ECO:0007669"/>
    <property type="project" value="TreeGrafter"/>
</dbReference>
<keyword evidence="4" id="KW-0157">Chromophore</keyword>
<dbReference type="eggNOG" id="KOG0133">
    <property type="taxonomic scope" value="Eukaryota"/>
</dbReference>
<dbReference type="InterPro" id="IPR018394">
    <property type="entry name" value="DNA_photolyase_1_CS_C"/>
</dbReference>
<dbReference type="Gene3D" id="1.10.579.10">
    <property type="entry name" value="DNA Cyclobutane Dipyrimidine Photolyase, subunit A, domain 3"/>
    <property type="match status" value="1"/>
</dbReference>
<dbReference type="GO" id="GO:0043153">
    <property type="term" value="P:entrainment of circadian clock by photoperiod"/>
    <property type="evidence" value="ECO:0007669"/>
    <property type="project" value="TreeGrafter"/>
</dbReference>
<comment type="cofactor">
    <cofactor evidence="5">
        <name>FAD</name>
        <dbReference type="ChEBI" id="CHEBI:57692"/>
    </cofactor>
    <text evidence="5">Binds 1 FAD per subunit.</text>
</comment>
<dbReference type="Pfam" id="PF00875">
    <property type="entry name" value="DNA_photolyase"/>
    <property type="match status" value="1"/>
</dbReference>
<dbReference type="PANTHER" id="PTHR11455:SF18">
    <property type="entry name" value="SI:CH1073-390K14.1"/>
    <property type="match status" value="1"/>
</dbReference>
<dbReference type="HOGENOM" id="CLU_010348_2_1_1"/>
<dbReference type="GO" id="GO:0005634">
    <property type="term" value="C:nucleus"/>
    <property type="evidence" value="ECO:0007669"/>
    <property type="project" value="TreeGrafter"/>
</dbReference>
<dbReference type="InterPro" id="IPR005101">
    <property type="entry name" value="Cryptochr/Photolyase_FAD-bd"/>
</dbReference>
<dbReference type="EMBL" id="AACS02000005">
    <property type="protein sequence ID" value="EFI27726.1"/>
    <property type="molecule type" value="Genomic_DNA"/>
</dbReference>
<keyword evidence="3 5" id="KW-0274">FAD</keyword>
<dbReference type="KEGG" id="cci:CC1G_14649"/>
<dbReference type="Pfam" id="PF03441">
    <property type="entry name" value="FAD_binding_7"/>
    <property type="match status" value="1"/>
</dbReference>
<dbReference type="RefSeq" id="XP_002911220.1">
    <property type="nucleotide sequence ID" value="XM_002911174.1"/>
</dbReference>
<dbReference type="STRING" id="240176.D6RMI7"/>
<protein>
    <submittedName>
        <fullName evidence="9">Photolyase</fullName>
    </submittedName>
</protein>
<evidence type="ECO:0000259" key="8">
    <source>
        <dbReference type="PROSITE" id="PS51645"/>
    </source>
</evidence>
<evidence type="ECO:0000313" key="9">
    <source>
        <dbReference type="EMBL" id="EFI27726.1"/>
    </source>
</evidence>
<dbReference type="PROSITE" id="PS51645">
    <property type="entry name" value="PHR_CRY_ALPHA_BETA"/>
    <property type="match status" value="1"/>
</dbReference>
<keyword evidence="10" id="KW-1185">Reference proteome</keyword>
<feature type="binding site" evidence="5">
    <location>
        <begin position="348"/>
        <end position="352"/>
    </location>
    <ligand>
        <name>FAD</name>
        <dbReference type="ChEBI" id="CHEBI:57692"/>
    </ligand>
</feature>
<feature type="site" description="Electron transfer via tryptophanyl radical" evidence="6">
    <location>
        <position position="492"/>
    </location>
</feature>
<evidence type="ECO:0000313" key="10">
    <source>
        <dbReference type="Proteomes" id="UP000001861"/>
    </source>
</evidence>
<evidence type="ECO:0000256" key="6">
    <source>
        <dbReference type="PIRSR" id="PIRSR602081-2"/>
    </source>
</evidence>
<sequence length="633" mass="70848">MPKHERTDSSCKSTSTSSKKLKVVSAPPAFSPIKVASKQNADTADLNPPFQQLLLAMRNTVSTPLKSDCVVFWMRMTDLRVKDNRALARASQQAASDGVPLVALFVVSPQDFVAHDRSSRKIDFTLRNLVSIKCRLAELHIPLHVATLPRRKTVVSEVIIFLDSIGCNHVFANIEYEVDELRRDIELCSKAREISKQVSLYHNKSVVEPGIIQSKGGKGYAVYSPYARQWVSIVNSHLSDYLEEAQDPAPNGAAVRSCPKIGPLFLSEIPSYVEGFVLDPEDSMIMRELWPEGEDAASQILQRFLQTKARASQLEARGPLNEGVTYDVKHNRISKYHTDRDRADKDTTSRLSPYLSSGVISIREVLRAILKVTGAQQLNTDSKTGAGRFISELAWRDFYTDVLASYPRISMGRPFLEKYSGIIWENHQAPANSKDPAGTEMDAEALFRWKRGTTGVPIVDAAMRCLNKMGWVHNRMRMIVAMYLTKHLMIDWRVGERYFMQTLVDGDLASNNGGWQWSASTGVDPCPYFRIFNPHTQSLKADPTGDFIRHWVPELRNLRGLGGFSLFGSTSNPRDTHLMCNEFGNVMRPSRSFNTANTRTLSSKGSMSSVSSSRTSSSTTSTKSSIKKWFGFN</sequence>
<feature type="domain" description="Photolyase/cryptochrome alpha/beta" evidence="8">
    <location>
        <begin position="69"/>
        <end position="206"/>
    </location>
</feature>
<proteinExistence type="inferred from homology"/>
<dbReference type="InterPro" id="IPR036155">
    <property type="entry name" value="Crypto/Photolyase_N_sf"/>
</dbReference>
<evidence type="ECO:0000256" key="1">
    <source>
        <dbReference type="ARBA" id="ARBA00005862"/>
    </source>
</evidence>
<dbReference type="Gene3D" id="3.40.50.620">
    <property type="entry name" value="HUPs"/>
    <property type="match status" value="1"/>
</dbReference>
<dbReference type="GO" id="GO:0006950">
    <property type="term" value="P:response to stress"/>
    <property type="evidence" value="ECO:0007669"/>
    <property type="project" value="UniProtKB-ARBA"/>
</dbReference>
<dbReference type="VEuPathDB" id="FungiDB:CC1G_14649"/>
<dbReference type="InParanoid" id="D6RMI7"/>